<organism evidence="2 3">
    <name type="scientific">Nocardia albiluteola</name>
    <dbReference type="NCBI Taxonomy" id="2842303"/>
    <lineage>
        <taxon>Bacteria</taxon>
        <taxon>Bacillati</taxon>
        <taxon>Actinomycetota</taxon>
        <taxon>Actinomycetes</taxon>
        <taxon>Mycobacteriales</taxon>
        <taxon>Nocardiaceae</taxon>
        <taxon>Nocardia</taxon>
    </lineage>
</organism>
<evidence type="ECO:0000313" key="3">
    <source>
        <dbReference type="Proteomes" id="UP000733379"/>
    </source>
</evidence>
<protein>
    <submittedName>
        <fullName evidence="2">IS110 family transposase</fullName>
    </submittedName>
</protein>
<keyword evidence="3" id="KW-1185">Reference proteome</keyword>
<dbReference type="Pfam" id="PF01548">
    <property type="entry name" value="DEDD_Tnp_IS110"/>
    <property type="match status" value="1"/>
</dbReference>
<proteinExistence type="predicted"/>
<sequence length="252" mass="27999">MAFVCVQPAMTAWARRAEDLTSDRTDDKDAVLIARLTAQLRCYVPEPVDETWGRLRHLGARRRELVVDMTAQIQQIRALLECVWPAALETARQPFRSRTWIAALQVICGRDGADFGRTRRLGLARLERLTTAEVTRAGGQRPCLRIARKLFAALDDRAGVLGHRCGALERIELLLGDWADNKRRLADTEARMVGISKRTSGVRTACPTGPRRRSPASVCAGCATADFRHRQRATTATSPSRSLCTTCLGYAR</sequence>
<evidence type="ECO:0000259" key="1">
    <source>
        <dbReference type="Pfam" id="PF01548"/>
    </source>
</evidence>
<gene>
    <name evidence="2" type="ORF">KO481_37610</name>
</gene>
<accession>A0ABS6BCT5</accession>
<reference evidence="2 3" key="1">
    <citation type="submission" date="2021-06" db="EMBL/GenBank/DDBJ databases">
        <title>Actinomycetes sequencing.</title>
        <authorList>
            <person name="Shan Q."/>
        </authorList>
    </citation>
    <scope>NUCLEOTIDE SEQUENCE [LARGE SCALE GENOMIC DNA]</scope>
    <source>
        <strain evidence="2 3">NEAU-G5</strain>
    </source>
</reference>
<feature type="domain" description="Transposase IS110-like N-terminal" evidence="1">
    <location>
        <begin position="4"/>
        <end position="85"/>
    </location>
</feature>
<dbReference type="Proteomes" id="UP000733379">
    <property type="component" value="Unassembled WGS sequence"/>
</dbReference>
<name>A0ABS6BCT5_9NOCA</name>
<comment type="caution">
    <text evidence="2">The sequence shown here is derived from an EMBL/GenBank/DDBJ whole genome shotgun (WGS) entry which is preliminary data.</text>
</comment>
<dbReference type="EMBL" id="JAHKNI010000019">
    <property type="protein sequence ID" value="MBU3067225.1"/>
    <property type="molecule type" value="Genomic_DNA"/>
</dbReference>
<evidence type="ECO:0000313" key="2">
    <source>
        <dbReference type="EMBL" id="MBU3067225.1"/>
    </source>
</evidence>
<dbReference type="InterPro" id="IPR002525">
    <property type="entry name" value="Transp_IS110-like_N"/>
</dbReference>